<dbReference type="PANTHER" id="PTHR33908:SF11">
    <property type="entry name" value="MEMBRANE PROTEIN"/>
    <property type="match status" value="1"/>
</dbReference>
<dbReference type="Proteomes" id="UP000215086">
    <property type="component" value="Chromosome"/>
</dbReference>
<sequence>MKKTGSKREIPHQNRDRFPWQAAVAFRTRAIRGFVILAIVAYTLGFYACEWRPLSEAFQRPVRRFEIFPLVLLPDQIVSQWTGSHGEIALGDRIPALATAFIMLFAAFWWGSWILVGLRLENRLIRGENGPLAILIGLAVSSHLILISGLVGLYWTRWLLRFWVVVPLAVATWTLLRKLFAQRVWNPRGAGLKWFMRSSNSNATGRKDSGDASTFPDRLIFTGALIVFGTLLVLAAVLPPTDFDVREYHLQAPKEFFQIGAVTFLPHNVYANMPLGAEMHVLGAMVLLGDIWTGALAGKLILGLYAVAGAWLVSVFTSRYFGSVAGLAAAGIFITTPWVISVSAAGLVDVALAVMVFAGFVVIWETLGCSELAKRGGKFFSPSTDAKGTLELPQSAVGDVGPEGTQKLSAIFAAGLLAGGTASLKYTGLAYGAVPMAILAGRLLWRNVRDVKTLIIGIFLFVLGLGLAGGGWYLKNLVLAGNPVYPMGYALFDGHIWDAAKAARWHRVHSPPGFSPFTLAKDLLRVTLTSDWQGALVAPFAVLGAVKLRRNRLVFHTLVQVGWIFLIWWFFTHRIDRFWLPMLPFLCVLCGPGFATLGELRLRWLGRLVVLTAILWSLLVVTSGAAVYNRFLAPLAELWNDPGRIGQEHVLLNELYSRLPHDAKLLSVGEAAVFDLRMPVLYATCFDDQPWERMTKGKPPEEIRHELKIQKIAYVYVNWLEIARYRSPGNYGFTDFVQPAQFRELVKAGVLVPALMPADTPNQLFLVK</sequence>
<keyword evidence="7 8" id="KW-0472">Membrane</keyword>
<feature type="transmembrane region" description="Helical" evidence="8">
    <location>
        <begin position="30"/>
        <end position="48"/>
    </location>
</feature>
<reference evidence="9 10" key="1">
    <citation type="journal article" name="Front. Microbiol.">
        <title>Sugar Metabolism of the First Thermophilic Planctomycete Thermogutta terrifontis: Comparative Genomic and Transcriptomic Approaches.</title>
        <authorList>
            <person name="Elcheninov A.G."/>
            <person name="Menzel P."/>
            <person name="Gudbergsdottir S.R."/>
            <person name="Slesarev A.I."/>
            <person name="Kadnikov V.V."/>
            <person name="Krogh A."/>
            <person name="Bonch-Osmolovskaya E.A."/>
            <person name="Peng X."/>
            <person name="Kublanov I.V."/>
        </authorList>
    </citation>
    <scope>NUCLEOTIDE SEQUENCE [LARGE SCALE GENOMIC DNA]</scope>
    <source>
        <strain evidence="9 10">R1</strain>
    </source>
</reference>
<feature type="transmembrane region" description="Helical" evidence="8">
    <location>
        <begin position="523"/>
        <end position="546"/>
    </location>
</feature>
<keyword evidence="4" id="KW-0808">Transferase</keyword>
<evidence type="ECO:0000256" key="4">
    <source>
        <dbReference type="ARBA" id="ARBA00022679"/>
    </source>
</evidence>
<dbReference type="KEGG" id="ttf:THTE_2500"/>
<feature type="transmembrane region" description="Helical" evidence="8">
    <location>
        <begin position="578"/>
        <end position="597"/>
    </location>
</feature>
<evidence type="ECO:0000256" key="1">
    <source>
        <dbReference type="ARBA" id="ARBA00004651"/>
    </source>
</evidence>
<feature type="transmembrane region" description="Helical" evidence="8">
    <location>
        <begin position="94"/>
        <end position="120"/>
    </location>
</feature>
<dbReference type="OrthoDB" id="9785476at2"/>
<feature type="transmembrane region" description="Helical" evidence="8">
    <location>
        <begin position="604"/>
        <end position="628"/>
    </location>
</feature>
<dbReference type="PANTHER" id="PTHR33908">
    <property type="entry name" value="MANNOSYLTRANSFERASE YKCB-RELATED"/>
    <property type="match status" value="1"/>
</dbReference>
<keyword evidence="10" id="KW-1185">Reference proteome</keyword>
<accession>A0A286RGP0</accession>
<name>A0A286RGP0_9BACT</name>
<evidence type="ECO:0000256" key="6">
    <source>
        <dbReference type="ARBA" id="ARBA00022989"/>
    </source>
</evidence>
<keyword evidence="5 8" id="KW-0812">Transmembrane</keyword>
<evidence type="ECO:0008006" key="11">
    <source>
        <dbReference type="Google" id="ProtNLM"/>
    </source>
</evidence>
<dbReference type="GO" id="GO:0016763">
    <property type="term" value="F:pentosyltransferase activity"/>
    <property type="evidence" value="ECO:0007669"/>
    <property type="project" value="TreeGrafter"/>
</dbReference>
<proteinExistence type="predicted"/>
<evidence type="ECO:0000256" key="5">
    <source>
        <dbReference type="ARBA" id="ARBA00022692"/>
    </source>
</evidence>
<organism evidence="9 10">
    <name type="scientific">Thermogutta terrifontis</name>
    <dbReference type="NCBI Taxonomy" id="1331910"/>
    <lineage>
        <taxon>Bacteria</taxon>
        <taxon>Pseudomonadati</taxon>
        <taxon>Planctomycetota</taxon>
        <taxon>Planctomycetia</taxon>
        <taxon>Pirellulales</taxon>
        <taxon>Thermoguttaceae</taxon>
        <taxon>Thermogutta</taxon>
    </lineage>
</organism>
<dbReference type="RefSeq" id="WP_095415260.1">
    <property type="nucleotide sequence ID" value="NZ_CP018477.1"/>
</dbReference>
<keyword evidence="2" id="KW-1003">Cell membrane</keyword>
<feature type="transmembrane region" description="Helical" evidence="8">
    <location>
        <begin position="132"/>
        <end position="152"/>
    </location>
</feature>
<dbReference type="GO" id="GO:0009103">
    <property type="term" value="P:lipopolysaccharide biosynthetic process"/>
    <property type="evidence" value="ECO:0007669"/>
    <property type="project" value="UniProtKB-ARBA"/>
</dbReference>
<evidence type="ECO:0000256" key="3">
    <source>
        <dbReference type="ARBA" id="ARBA00022676"/>
    </source>
</evidence>
<evidence type="ECO:0000256" key="8">
    <source>
        <dbReference type="SAM" id="Phobius"/>
    </source>
</evidence>
<keyword evidence="3" id="KW-0328">Glycosyltransferase</keyword>
<evidence type="ECO:0000256" key="7">
    <source>
        <dbReference type="ARBA" id="ARBA00023136"/>
    </source>
</evidence>
<evidence type="ECO:0000313" key="10">
    <source>
        <dbReference type="Proteomes" id="UP000215086"/>
    </source>
</evidence>
<comment type="subcellular location">
    <subcellularLocation>
        <location evidence="1">Cell membrane</location>
        <topology evidence="1">Multi-pass membrane protein</topology>
    </subcellularLocation>
</comment>
<feature type="transmembrane region" description="Helical" evidence="8">
    <location>
        <begin position="454"/>
        <end position="474"/>
    </location>
</feature>
<feature type="transmembrane region" description="Helical" evidence="8">
    <location>
        <begin position="346"/>
        <end position="367"/>
    </location>
</feature>
<feature type="transmembrane region" description="Helical" evidence="8">
    <location>
        <begin position="158"/>
        <end position="176"/>
    </location>
</feature>
<dbReference type="AlphaFoldDB" id="A0A286RGP0"/>
<feature type="transmembrane region" description="Helical" evidence="8">
    <location>
        <begin position="553"/>
        <end position="572"/>
    </location>
</feature>
<feature type="transmembrane region" description="Helical" evidence="8">
    <location>
        <begin position="320"/>
        <end position="340"/>
    </location>
</feature>
<gene>
    <name evidence="9" type="ORF">THTE_2500</name>
</gene>
<feature type="transmembrane region" description="Helical" evidence="8">
    <location>
        <begin position="291"/>
        <end position="313"/>
    </location>
</feature>
<dbReference type="GO" id="GO:0005886">
    <property type="term" value="C:plasma membrane"/>
    <property type="evidence" value="ECO:0007669"/>
    <property type="project" value="UniProtKB-SubCell"/>
</dbReference>
<dbReference type="EMBL" id="CP018477">
    <property type="protein sequence ID" value="ASV75102.1"/>
    <property type="molecule type" value="Genomic_DNA"/>
</dbReference>
<feature type="transmembrane region" description="Helical" evidence="8">
    <location>
        <begin position="219"/>
        <end position="238"/>
    </location>
</feature>
<evidence type="ECO:0000256" key="2">
    <source>
        <dbReference type="ARBA" id="ARBA00022475"/>
    </source>
</evidence>
<dbReference type="InterPro" id="IPR050297">
    <property type="entry name" value="LipidA_mod_glycosyltrf_83"/>
</dbReference>
<keyword evidence="6 8" id="KW-1133">Transmembrane helix</keyword>
<evidence type="ECO:0000313" key="9">
    <source>
        <dbReference type="EMBL" id="ASV75102.1"/>
    </source>
</evidence>
<protein>
    <recommendedName>
        <fullName evidence="11">Glycosyltransferase RgtA/B/C/D-like domain-containing protein</fullName>
    </recommendedName>
</protein>